<dbReference type="AlphaFoldDB" id="A0A1V4HUI7"/>
<organism evidence="2 3">
    <name type="scientific">Nitrobacter vulgaris</name>
    <dbReference type="NCBI Taxonomy" id="29421"/>
    <lineage>
        <taxon>Bacteria</taxon>
        <taxon>Pseudomonadati</taxon>
        <taxon>Pseudomonadota</taxon>
        <taxon>Alphaproteobacteria</taxon>
        <taxon>Hyphomicrobiales</taxon>
        <taxon>Nitrobacteraceae</taxon>
        <taxon>Nitrobacter</taxon>
    </lineage>
</organism>
<gene>
    <name evidence="2" type="ORF">B2M20_17315</name>
</gene>
<feature type="chain" id="PRO_5010701288" evidence="1">
    <location>
        <begin position="24"/>
        <end position="88"/>
    </location>
</feature>
<keyword evidence="3" id="KW-1185">Reference proteome</keyword>
<protein>
    <submittedName>
        <fullName evidence="2">Uncharacterized protein</fullName>
    </submittedName>
</protein>
<evidence type="ECO:0000313" key="2">
    <source>
        <dbReference type="EMBL" id="OPH81495.1"/>
    </source>
</evidence>
<dbReference type="EMBL" id="MWPQ01000060">
    <property type="protein sequence ID" value="OPH81495.1"/>
    <property type="molecule type" value="Genomic_DNA"/>
</dbReference>
<evidence type="ECO:0000313" key="3">
    <source>
        <dbReference type="Proteomes" id="UP000189940"/>
    </source>
</evidence>
<accession>A0A1V4HUI7</accession>
<evidence type="ECO:0000256" key="1">
    <source>
        <dbReference type="SAM" id="SignalP"/>
    </source>
</evidence>
<proteinExistence type="predicted"/>
<reference evidence="2 3" key="1">
    <citation type="submission" date="2017-02" db="EMBL/GenBank/DDBJ databases">
        <title>Genome sequence of the nitrite-oxidizing bacterium Nitrobacter vulgaris strain Ab1.</title>
        <authorList>
            <person name="Mellbye B.L."/>
            <person name="Davis E.W."/>
            <person name="Spieck E."/>
            <person name="Chang J.H."/>
            <person name="Bottomley P.J."/>
            <person name="Sayavedra-Soto L.A."/>
        </authorList>
    </citation>
    <scope>NUCLEOTIDE SEQUENCE [LARGE SCALE GENOMIC DNA]</scope>
    <source>
        <strain evidence="2 3">Ab1</strain>
    </source>
</reference>
<name>A0A1V4HUI7_NITVU</name>
<dbReference type="Proteomes" id="UP000189940">
    <property type="component" value="Unassembled WGS sequence"/>
</dbReference>
<comment type="caution">
    <text evidence="2">The sequence shown here is derived from an EMBL/GenBank/DDBJ whole genome shotgun (WGS) entry which is preliminary data.</text>
</comment>
<feature type="non-terminal residue" evidence="2">
    <location>
        <position position="88"/>
    </location>
</feature>
<feature type="signal peptide" evidence="1">
    <location>
        <begin position="1"/>
        <end position="23"/>
    </location>
</feature>
<sequence>MVAGLAVLASGAAVPLIAGAAIAAGPGSGVVTQAVGRNVMQHQKGEYNRPGSAGILLLAMRVNQQSQAGEVASVMRESRARELRNRMK</sequence>
<keyword evidence="1" id="KW-0732">Signal</keyword>